<proteinExistence type="predicted"/>
<sequence length="55" mass="6726">EITKTLDNVRKIIDDKESQLHKYDELIKARFIEVLYTDRIKHWERIHKMLSCKIA</sequence>
<protein>
    <submittedName>
        <fullName evidence="1">Uncharacterized protein</fullName>
    </submittedName>
</protein>
<accession>A0A7W8FYK6</accession>
<evidence type="ECO:0000313" key="2">
    <source>
        <dbReference type="Proteomes" id="UP000521313"/>
    </source>
</evidence>
<reference evidence="1 2" key="1">
    <citation type="submission" date="2020-08" db="EMBL/GenBank/DDBJ databases">
        <title>Genomic Encyclopedia of Type Strains, Phase IV (KMG-IV): sequencing the most valuable type-strain genomes for metagenomic binning, comparative biology and taxonomic classification.</title>
        <authorList>
            <person name="Goeker M."/>
        </authorList>
    </citation>
    <scope>NUCLEOTIDE SEQUENCE [LARGE SCALE GENOMIC DNA]</scope>
    <source>
        <strain evidence="1 2">DSM 26963</strain>
    </source>
</reference>
<dbReference type="AlphaFoldDB" id="A0A7W8FYK6"/>
<comment type="caution">
    <text evidence="1">The sequence shown here is derived from an EMBL/GenBank/DDBJ whole genome shotgun (WGS) entry which is preliminary data.</text>
</comment>
<dbReference type="Proteomes" id="UP000521313">
    <property type="component" value="Unassembled WGS sequence"/>
</dbReference>
<dbReference type="EMBL" id="JACHHD010000017">
    <property type="protein sequence ID" value="MBB5185516.1"/>
    <property type="molecule type" value="Genomic_DNA"/>
</dbReference>
<feature type="non-terminal residue" evidence="1">
    <location>
        <position position="1"/>
    </location>
</feature>
<evidence type="ECO:0000313" key="1">
    <source>
        <dbReference type="EMBL" id="MBB5185516.1"/>
    </source>
</evidence>
<gene>
    <name evidence="1" type="ORF">HNQ43_001580</name>
</gene>
<organism evidence="1 2">
    <name type="scientific">Faecalicoccus acidiformans</name>
    <dbReference type="NCBI Taxonomy" id="915173"/>
    <lineage>
        <taxon>Bacteria</taxon>
        <taxon>Bacillati</taxon>
        <taxon>Bacillota</taxon>
        <taxon>Erysipelotrichia</taxon>
        <taxon>Erysipelotrichales</taxon>
        <taxon>Erysipelotrichaceae</taxon>
        <taxon>Faecalicoccus</taxon>
    </lineage>
</organism>
<name>A0A7W8FYK6_9FIRM</name>